<evidence type="ECO:0000256" key="1">
    <source>
        <dbReference type="SAM" id="MobiDB-lite"/>
    </source>
</evidence>
<feature type="chain" id="PRO_5040107887" evidence="3">
    <location>
        <begin position="18"/>
        <end position="148"/>
    </location>
</feature>
<accession>A0A9P0QVG9</accession>
<dbReference type="Proteomes" id="UP000837801">
    <property type="component" value="Unassembled WGS sequence"/>
</dbReference>
<keyword evidence="2" id="KW-0472">Membrane</keyword>
<sequence>MLKRTILCTALVSIATANDLASVINENPSLKSYYSELFGENWQKTVSELYSGLQYAAVASEYAAYSITGEATGITSADGVKAEASAASAGSGTASGSTTKVSGSSASTGSTSGKSATGSSTTSSSSNAGVYSVAIPVGGVLAALVALF</sequence>
<comment type="caution">
    <text evidence="4">The sequence shown here is derived from an EMBL/GenBank/DDBJ whole genome shotgun (WGS) entry which is preliminary data.</text>
</comment>
<evidence type="ECO:0000256" key="3">
    <source>
        <dbReference type="SAM" id="SignalP"/>
    </source>
</evidence>
<keyword evidence="2" id="KW-1133">Transmembrane helix</keyword>
<dbReference type="EMBL" id="CAKXYY010000033">
    <property type="protein sequence ID" value="CAH2355772.1"/>
    <property type="molecule type" value="Genomic_DNA"/>
</dbReference>
<keyword evidence="5" id="KW-1185">Reference proteome</keyword>
<reference evidence="4" key="1">
    <citation type="submission" date="2022-03" db="EMBL/GenBank/DDBJ databases">
        <authorList>
            <person name="Legras J.-L."/>
            <person name="Devillers H."/>
            <person name="Grondin C."/>
        </authorList>
    </citation>
    <scope>NUCLEOTIDE SEQUENCE</scope>
    <source>
        <strain evidence="4">CLIB 1423</strain>
    </source>
</reference>
<protein>
    <submittedName>
        <fullName evidence="4">Uncharacterized protein</fullName>
    </submittedName>
</protein>
<feature type="transmembrane region" description="Helical" evidence="2">
    <location>
        <begin position="128"/>
        <end position="147"/>
    </location>
</feature>
<evidence type="ECO:0000256" key="2">
    <source>
        <dbReference type="SAM" id="Phobius"/>
    </source>
</evidence>
<feature type="region of interest" description="Disordered" evidence="1">
    <location>
        <begin position="87"/>
        <end position="127"/>
    </location>
</feature>
<gene>
    <name evidence="4" type="ORF">CLIB1423_33S00628</name>
</gene>
<feature type="signal peptide" evidence="3">
    <location>
        <begin position="1"/>
        <end position="17"/>
    </location>
</feature>
<keyword evidence="2" id="KW-0812">Transmembrane</keyword>
<evidence type="ECO:0000313" key="5">
    <source>
        <dbReference type="Proteomes" id="UP000837801"/>
    </source>
</evidence>
<dbReference type="AlphaFoldDB" id="A0A9P0QVG9"/>
<evidence type="ECO:0000313" key="4">
    <source>
        <dbReference type="EMBL" id="CAH2355772.1"/>
    </source>
</evidence>
<name>A0A9P0QVG9_9ASCO</name>
<keyword evidence="3" id="KW-0732">Signal</keyword>
<organism evidence="4 5">
    <name type="scientific">[Candida] railenensis</name>
    <dbReference type="NCBI Taxonomy" id="45579"/>
    <lineage>
        <taxon>Eukaryota</taxon>
        <taxon>Fungi</taxon>
        <taxon>Dikarya</taxon>
        <taxon>Ascomycota</taxon>
        <taxon>Saccharomycotina</taxon>
        <taxon>Pichiomycetes</taxon>
        <taxon>Debaryomycetaceae</taxon>
        <taxon>Kurtzmaniella</taxon>
    </lineage>
</organism>
<proteinExistence type="predicted"/>